<dbReference type="CDD" id="cd12108">
    <property type="entry name" value="Hr-like"/>
    <property type="match status" value="1"/>
</dbReference>
<sequence length="253" mass="27716">MTTPPLDFLTAPHAHTSACWWSPAEARWVCTPSPPEPPLVDVRDMLVVHTALLREFRLAPAAVSRTPDGDRRQARAVAGHLRFVGDMLHHHHEGEDELLWPLLVERAPDRARLLADGEAQHAALDLALTDVARLRDAWAAAPDAGRRDALAARLETLSGLLRDHLDLEERDVLPVAAAVLRPEEWAAIGARGAASMSKPDLALAFGMFAYEGDPAVLAEMLHEAPAPVRLLMPRLAPRVYARRARQVHGTPTP</sequence>
<dbReference type="OrthoDB" id="5197650at2"/>
<evidence type="ECO:0000259" key="1">
    <source>
        <dbReference type="Pfam" id="PF01814"/>
    </source>
</evidence>
<gene>
    <name evidence="2" type="ORF">EV189_3430</name>
</gene>
<reference evidence="2 3" key="1">
    <citation type="submission" date="2019-02" db="EMBL/GenBank/DDBJ databases">
        <title>Genomic Encyclopedia of Type Strains, Phase IV (KMG-IV): sequencing the most valuable type-strain genomes for metagenomic binning, comparative biology and taxonomic classification.</title>
        <authorList>
            <person name="Goeker M."/>
        </authorList>
    </citation>
    <scope>NUCLEOTIDE SEQUENCE [LARGE SCALE GENOMIC DNA]</scope>
    <source>
        <strain evidence="2 3">DSM 45622</strain>
    </source>
</reference>
<dbReference type="AlphaFoldDB" id="A0A4Q7NAJ6"/>
<keyword evidence="3" id="KW-1185">Reference proteome</keyword>
<dbReference type="Gene3D" id="1.20.120.520">
    <property type="entry name" value="nmb1532 protein domain like"/>
    <property type="match status" value="1"/>
</dbReference>
<dbReference type="RefSeq" id="WP_130494175.1">
    <property type="nucleotide sequence ID" value="NZ_SGXD01000005.1"/>
</dbReference>
<comment type="caution">
    <text evidence="2">The sequence shown here is derived from an EMBL/GenBank/DDBJ whole genome shotgun (WGS) entry which is preliminary data.</text>
</comment>
<name>A0A4Q7NAJ6_9ACTN</name>
<proteinExistence type="predicted"/>
<dbReference type="Pfam" id="PF01814">
    <property type="entry name" value="Hemerythrin"/>
    <property type="match status" value="1"/>
</dbReference>
<dbReference type="EMBL" id="SGXD01000005">
    <property type="protein sequence ID" value="RZS79951.1"/>
    <property type="molecule type" value="Genomic_DNA"/>
</dbReference>
<evidence type="ECO:0000313" key="2">
    <source>
        <dbReference type="EMBL" id="RZS79951.1"/>
    </source>
</evidence>
<evidence type="ECO:0000313" key="3">
    <source>
        <dbReference type="Proteomes" id="UP000293638"/>
    </source>
</evidence>
<dbReference type="InterPro" id="IPR012312">
    <property type="entry name" value="Hemerythrin-like"/>
</dbReference>
<protein>
    <submittedName>
        <fullName evidence="2">Hemerythrin HHE cation binding domain-containing protein</fullName>
    </submittedName>
</protein>
<accession>A0A4Q7NAJ6</accession>
<organism evidence="2 3">
    <name type="scientific">Motilibacter rhizosphaerae</name>
    <dbReference type="NCBI Taxonomy" id="598652"/>
    <lineage>
        <taxon>Bacteria</taxon>
        <taxon>Bacillati</taxon>
        <taxon>Actinomycetota</taxon>
        <taxon>Actinomycetes</taxon>
        <taxon>Motilibacterales</taxon>
        <taxon>Motilibacteraceae</taxon>
        <taxon>Motilibacter</taxon>
    </lineage>
</organism>
<dbReference type="Proteomes" id="UP000293638">
    <property type="component" value="Unassembled WGS sequence"/>
</dbReference>
<feature type="domain" description="Hemerythrin-like" evidence="1">
    <location>
        <begin position="43"/>
        <end position="175"/>
    </location>
</feature>